<dbReference type="EMBL" id="OU015567">
    <property type="protein sequence ID" value="CAG5109971.1"/>
    <property type="molecule type" value="Genomic_DNA"/>
</dbReference>
<protein>
    <submittedName>
        <fullName evidence="1">Oidioi.mRNA.OKI2018_I69.chr2.g4434.t1.cds</fullName>
    </submittedName>
</protein>
<proteinExistence type="predicted"/>
<dbReference type="Proteomes" id="UP001158576">
    <property type="component" value="Chromosome 2"/>
</dbReference>
<reference evidence="1 2" key="1">
    <citation type="submission" date="2021-04" db="EMBL/GenBank/DDBJ databases">
        <authorList>
            <person name="Bliznina A."/>
        </authorList>
    </citation>
    <scope>NUCLEOTIDE SEQUENCE [LARGE SCALE GENOMIC DNA]</scope>
</reference>
<gene>
    <name evidence="1" type="ORF">OKIOD_LOCUS13199</name>
</gene>
<name>A0ABN7SXQ8_OIKDI</name>
<evidence type="ECO:0000313" key="1">
    <source>
        <dbReference type="EMBL" id="CAG5109971.1"/>
    </source>
</evidence>
<accession>A0ABN7SXQ8</accession>
<keyword evidence="2" id="KW-1185">Reference proteome</keyword>
<evidence type="ECO:0000313" key="2">
    <source>
        <dbReference type="Proteomes" id="UP001158576"/>
    </source>
</evidence>
<organism evidence="1 2">
    <name type="scientific">Oikopleura dioica</name>
    <name type="common">Tunicate</name>
    <dbReference type="NCBI Taxonomy" id="34765"/>
    <lineage>
        <taxon>Eukaryota</taxon>
        <taxon>Metazoa</taxon>
        <taxon>Chordata</taxon>
        <taxon>Tunicata</taxon>
        <taxon>Appendicularia</taxon>
        <taxon>Copelata</taxon>
        <taxon>Oikopleuridae</taxon>
        <taxon>Oikopleura</taxon>
    </lineage>
</organism>
<sequence>MCLFGSGPKKLPTGSIRHKKPLIKKKGVFVIDENQELELASEATGIELHSNGDVNRQQRNLNILKEKQPEIFEIQITVSDGERETTQDSYLKYTNLERTMSYLGSMRSKTSLLSRMSSLNVKSEESLQSENSHREKISIKDIFDDIGKSRDDAEDSRKTLSLEVNRKSALNLRSHTNSTLKLSPHPSNNLLV</sequence>